<keyword evidence="5 8" id="KW-0812">Transmembrane</keyword>
<dbReference type="PANTHER" id="PTHR30269">
    <property type="entry name" value="TRANSMEMBRANE PROTEIN YFCA"/>
    <property type="match status" value="1"/>
</dbReference>
<evidence type="ECO:0000256" key="6">
    <source>
        <dbReference type="ARBA" id="ARBA00022989"/>
    </source>
</evidence>
<evidence type="ECO:0000313" key="10">
    <source>
        <dbReference type="Proteomes" id="UP001156690"/>
    </source>
</evidence>
<evidence type="ECO:0000256" key="3">
    <source>
        <dbReference type="ARBA" id="ARBA00022448"/>
    </source>
</evidence>
<dbReference type="RefSeq" id="WP_101111765.1">
    <property type="nucleotide sequence ID" value="NZ_AP025145.1"/>
</dbReference>
<feature type="transmembrane region" description="Helical" evidence="8">
    <location>
        <begin position="12"/>
        <end position="36"/>
    </location>
</feature>
<gene>
    <name evidence="9" type="ORF">GCM10007932_54540</name>
</gene>
<evidence type="ECO:0000256" key="8">
    <source>
        <dbReference type="RuleBase" id="RU363041"/>
    </source>
</evidence>
<feature type="transmembrane region" description="Helical" evidence="8">
    <location>
        <begin position="194"/>
        <end position="216"/>
    </location>
</feature>
<keyword evidence="4 8" id="KW-1003">Cell membrane</keyword>
<keyword evidence="7 8" id="KW-0472">Membrane</keyword>
<comment type="subcellular location">
    <subcellularLocation>
        <location evidence="1 8">Cell membrane</location>
        <topology evidence="1 8">Multi-pass membrane protein</topology>
    </subcellularLocation>
</comment>
<dbReference type="AlphaFoldDB" id="A0AAV5NZJ1"/>
<evidence type="ECO:0000256" key="5">
    <source>
        <dbReference type="ARBA" id="ARBA00022692"/>
    </source>
</evidence>
<evidence type="ECO:0000256" key="4">
    <source>
        <dbReference type="ARBA" id="ARBA00022475"/>
    </source>
</evidence>
<feature type="transmembrane region" description="Helical" evidence="8">
    <location>
        <begin position="80"/>
        <end position="100"/>
    </location>
</feature>
<organism evidence="9 10">
    <name type="scientific">Vibrio penaeicida</name>
    <dbReference type="NCBI Taxonomy" id="104609"/>
    <lineage>
        <taxon>Bacteria</taxon>
        <taxon>Pseudomonadati</taxon>
        <taxon>Pseudomonadota</taxon>
        <taxon>Gammaproteobacteria</taxon>
        <taxon>Vibrionales</taxon>
        <taxon>Vibrionaceae</taxon>
        <taxon>Vibrio</taxon>
    </lineage>
</organism>
<dbReference type="Pfam" id="PF01925">
    <property type="entry name" value="TauE"/>
    <property type="match status" value="1"/>
</dbReference>
<reference evidence="10" key="1">
    <citation type="journal article" date="2019" name="Int. J. Syst. Evol. Microbiol.">
        <title>The Global Catalogue of Microorganisms (GCM) 10K type strain sequencing project: providing services to taxonomists for standard genome sequencing and annotation.</title>
        <authorList>
            <consortium name="The Broad Institute Genomics Platform"/>
            <consortium name="The Broad Institute Genome Sequencing Center for Infectious Disease"/>
            <person name="Wu L."/>
            <person name="Ma J."/>
        </authorList>
    </citation>
    <scope>NUCLEOTIDE SEQUENCE [LARGE SCALE GENOMIC DNA]</scope>
    <source>
        <strain evidence="10">NBRC 15640</strain>
    </source>
</reference>
<keyword evidence="6 8" id="KW-1133">Transmembrane helix</keyword>
<proteinExistence type="inferred from homology"/>
<dbReference type="InterPro" id="IPR052017">
    <property type="entry name" value="TSUP"/>
</dbReference>
<feature type="transmembrane region" description="Helical" evidence="8">
    <location>
        <begin position="106"/>
        <end position="123"/>
    </location>
</feature>
<protein>
    <recommendedName>
        <fullName evidence="8">Probable membrane transporter protein</fullName>
    </recommendedName>
</protein>
<keyword evidence="10" id="KW-1185">Reference proteome</keyword>
<dbReference type="PANTHER" id="PTHR30269:SF25">
    <property type="entry name" value="MEMBRANE TRANSPORTER PROTEIN-RELATED"/>
    <property type="match status" value="1"/>
</dbReference>
<keyword evidence="3" id="KW-0813">Transport</keyword>
<feature type="transmembrane region" description="Helical" evidence="8">
    <location>
        <begin position="165"/>
        <end position="182"/>
    </location>
</feature>
<feature type="transmembrane region" description="Helical" evidence="8">
    <location>
        <begin position="236"/>
        <end position="254"/>
    </location>
</feature>
<dbReference type="EMBL" id="BSNX01000075">
    <property type="protein sequence ID" value="GLQ76091.1"/>
    <property type="molecule type" value="Genomic_DNA"/>
</dbReference>
<dbReference type="InterPro" id="IPR002781">
    <property type="entry name" value="TM_pro_TauE-like"/>
</dbReference>
<evidence type="ECO:0000256" key="1">
    <source>
        <dbReference type="ARBA" id="ARBA00004651"/>
    </source>
</evidence>
<dbReference type="GO" id="GO:0005886">
    <property type="term" value="C:plasma membrane"/>
    <property type="evidence" value="ECO:0007669"/>
    <property type="project" value="UniProtKB-SubCell"/>
</dbReference>
<comment type="caution">
    <text evidence="9">The sequence shown here is derived from an EMBL/GenBank/DDBJ whole genome shotgun (WGS) entry which is preliminary data.</text>
</comment>
<name>A0AAV5NZJ1_9VIBR</name>
<evidence type="ECO:0000313" key="9">
    <source>
        <dbReference type="EMBL" id="GLQ76091.1"/>
    </source>
</evidence>
<accession>A0AAV5NZJ1</accession>
<dbReference type="Proteomes" id="UP001156690">
    <property type="component" value="Unassembled WGS sequence"/>
</dbReference>
<evidence type="ECO:0000256" key="2">
    <source>
        <dbReference type="ARBA" id="ARBA00009142"/>
    </source>
</evidence>
<comment type="similarity">
    <text evidence="2 8">Belongs to the 4-toluene sulfonate uptake permease (TSUP) (TC 2.A.102) family.</text>
</comment>
<sequence>MELSLFSVSESVLIWLFCAALIAGIVDAIAGGGGLITVPSMMLAGIPPLVVLGTNRLQAVIGETTALITYWLNKEIKLKGFGFGILTTAIGAVLGSYSVSLFSKEVLQLLLPVLMVCITFYSILSKRIKNNVAAEAKISNRRFMLICGLAIGFYNGFFGPGTGSIWMVAFVILLGVTIKQATIATKPLNLMGNLVSLLFFIGLGSVDYTLGLVMGAGQILGSVVGSKIVIHNGDKVVRPVFITVTLLMTVKLIVDSDHHMFVSETMALISKL</sequence>
<evidence type="ECO:0000256" key="7">
    <source>
        <dbReference type="ARBA" id="ARBA00023136"/>
    </source>
</evidence>